<sequence length="197" mass="21294">MTATWRATQKANRRASLMRSAAALFAERGFAAVSTVELGEAVGMSGPALYNYFPSKEALLAELLVDASERLLEGGRALVAEAGTPDEVLSRLVRFHLDFATADPDTIRIQDRELAQLPADANHRVRSLQRQYVQEWDAVLASVRPELDAAERQTRLLGTFGLLNSTPHSAGSSGDRAAEILAAMALRALVGRPAEPL</sequence>
<keyword evidence="1 2" id="KW-0238">DNA-binding</keyword>
<dbReference type="RefSeq" id="WP_013584726.1">
    <property type="nucleotide sequence ID" value="NC_015125.1"/>
</dbReference>
<evidence type="ECO:0000259" key="3">
    <source>
        <dbReference type="PROSITE" id="PS50977"/>
    </source>
</evidence>
<name>E8NAE5_MICTS</name>
<dbReference type="InterPro" id="IPR041490">
    <property type="entry name" value="KstR2_TetR_C"/>
</dbReference>
<dbReference type="Pfam" id="PF00440">
    <property type="entry name" value="TetR_N"/>
    <property type="match status" value="1"/>
</dbReference>
<dbReference type="KEGG" id="mts:MTES_1637"/>
<reference evidence="4 5" key="1">
    <citation type="journal article" date="2011" name="J. Bacteriol.">
        <title>Genome sequence of Microbacterium testaceum StLB037, an N-acylhomoserine lactone-degrading bacterium isolated from potato leaves.</title>
        <authorList>
            <person name="Morohoshi T."/>
            <person name="Wang W.-Z."/>
            <person name="Someya N."/>
            <person name="Ikeda T."/>
        </authorList>
    </citation>
    <scope>NUCLEOTIDE SEQUENCE [LARGE SCALE GENOMIC DNA]</scope>
    <source>
        <strain evidence="4 5">StLB037</strain>
    </source>
</reference>
<dbReference type="HOGENOM" id="CLU_069356_22_0_11"/>
<feature type="DNA-binding region" description="H-T-H motif" evidence="2">
    <location>
        <begin position="34"/>
        <end position="53"/>
    </location>
</feature>
<dbReference type="SUPFAM" id="SSF48498">
    <property type="entry name" value="Tetracyclin repressor-like, C-terminal domain"/>
    <property type="match status" value="1"/>
</dbReference>
<proteinExistence type="predicted"/>
<dbReference type="PANTHER" id="PTHR30055:SF237">
    <property type="entry name" value="TRANSCRIPTIONAL REPRESSOR MCE3R"/>
    <property type="match status" value="1"/>
</dbReference>
<dbReference type="Proteomes" id="UP000008975">
    <property type="component" value="Chromosome"/>
</dbReference>
<dbReference type="InterPro" id="IPR036271">
    <property type="entry name" value="Tet_transcr_reg_TetR-rel_C_sf"/>
</dbReference>
<feature type="domain" description="HTH tetR-type" evidence="3">
    <location>
        <begin position="11"/>
        <end position="71"/>
    </location>
</feature>
<dbReference type="PANTHER" id="PTHR30055">
    <property type="entry name" value="HTH-TYPE TRANSCRIPTIONAL REGULATOR RUTR"/>
    <property type="match status" value="1"/>
</dbReference>
<dbReference type="GO" id="GO:0000976">
    <property type="term" value="F:transcription cis-regulatory region binding"/>
    <property type="evidence" value="ECO:0007669"/>
    <property type="project" value="TreeGrafter"/>
</dbReference>
<accession>E8NAE5</accession>
<dbReference type="InterPro" id="IPR009057">
    <property type="entry name" value="Homeodomain-like_sf"/>
</dbReference>
<dbReference type="Gene3D" id="1.10.10.60">
    <property type="entry name" value="Homeodomain-like"/>
    <property type="match status" value="1"/>
</dbReference>
<evidence type="ECO:0000256" key="1">
    <source>
        <dbReference type="ARBA" id="ARBA00023125"/>
    </source>
</evidence>
<dbReference type="GO" id="GO:0003700">
    <property type="term" value="F:DNA-binding transcription factor activity"/>
    <property type="evidence" value="ECO:0007669"/>
    <property type="project" value="TreeGrafter"/>
</dbReference>
<evidence type="ECO:0000313" key="5">
    <source>
        <dbReference type="Proteomes" id="UP000008975"/>
    </source>
</evidence>
<dbReference type="EMBL" id="AP012052">
    <property type="protein sequence ID" value="BAJ74601.1"/>
    <property type="molecule type" value="Genomic_DNA"/>
</dbReference>
<dbReference type="AlphaFoldDB" id="E8NAE5"/>
<evidence type="ECO:0000313" key="4">
    <source>
        <dbReference type="EMBL" id="BAJ74601.1"/>
    </source>
</evidence>
<gene>
    <name evidence="4" type="ordered locus">MTES_1637</name>
</gene>
<dbReference type="eggNOG" id="COG1309">
    <property type="taxonomic scope" value="Bacteria"/>
</dbReference>
<evidence type="ECO:0000256" key="2">
    <source>
        <dbReference type="PROSITE-ProRule" id="PRU00335"/>
    </source>
</evidence>
<dbReference type="Pfam" id="PF17932">
    <property type="entry name" value="TetR_C_24"/>
    <property type="match status" value="1"/>
</dbReference>
<organism evidence="4 5">
    <name type="scientific">Microbacterium testaceum (strain StLB037)</name>
    <dbReference type="NCBI Taxonomy" id="979556"/>
    <lineage>
        <taxon>Bacteria</taxon>
        <taxon>Bacillati</taxon>
        <taxon>Actinomycetota</taxon>
        <taxon>Actinomycetes</taxon>
        <taxon>Micrococcales</taxon>
        <taxon>Microbacteriaceae</taxon>
        <taxon>Microbacterium</taxon>
    </lineage>
</organism>
<dbReference type="PROSITE" id="PS50977">
    <property type="entry name" value="HTH_TETR_2"/>
    <property type="match status" value="1"/>
</dbReference>
<reference key="2">
    <citation type="submission" date="2011-02" db="EMBL/GenBank/DDBJ databases">
        <title>Genome sequence of Microbacterium testaceum StLB037.</title>
        <authorList>
            <person name="Morohoshi T."/>
            <person name="Wang W.Z."/>
            <person name="Someya N."/>
            <person name="Ikeda T."/>
        </authorList>
    </citation>
    <scope>NUCLEOTIDE SEQUENCE</scope>
    <source>
        <strain>StLB037</strain>
    </source>
</reference>
<dbReference type="InterPro" id="IPR050109">
    <property type="entry name" value="HTH-type_TetR-like_transc_reg"/>
</dbReference>
<dbReference type="Gene3D" id="1.10.357.10">
    <property type="entry name" value="Tetracycline Repressor, domain 2"/>
    <property type="match status" value="1"/>
</dbReference>
<dbReference type="PRINTS" id="PR00455">
    <property type="entry name" value="HTHTETR"/>
</dbReference>
<dbReference type="SUPFAM" id="SSF46689">
    <property type="entry name" value="Homeodomain-like"/>
    <property type="match status" value="1"/>
</dbReference>
<dbReference type="InterPro" id="IPR001647">
    <property type="entry name" value="HTH_TetR"/>
</dbReference>
<protein>
    <submittedName>
        <fullName evidence="4">Transcriptional regulator</fullName>
    </submittedName>
</protein>